<proteinExistence type="inferred from homology"/>
<comment type="caution">
    <text evidence="3">The sequence shown here is derived from an EMBL/GenBank/DDBJ whole genome shotgun (WGS) entry which is preliminary data.</text>
</comment>
<dbReference type="Proteomes" id="UP000824265">
    <property type="component" value="Unassembled WGS sequence"/>
</dbReference>
<evidence type="ECO:0000313" key="4">
    <source>
        <dbReference type="Proteomes" id="UP000824265"/>
    </source>
</evidence>
<dbReference type="Gene3D" id="1.20.120.330">
    <property type="entry name" value="Nucleotidyltransferases domain 2"/>
    <property type="match status" value="1"/>
</dbReference>
<feature type="domain" description="HEPN" evidence="2">
    <location>
        <begin position="11"/>
        <end position="125"/>
    </location>
</feature>
<evidence type="ECO:0000313" key="3">
    <source>
        <dbReference type="EMBL" id="HIW81106.1"/>
    </source>
</evidence>
<dbReference type="InterPro" id="IPR052226">
    <property type="entry name" value="UPF0332_toxin"/>
</dbReference>
<dbReference type="Pfam" id="PF05168">
    <property type="entry name" value="HEPN"/>
    <property type="match status" value="1"/>
</dbReference>
<dbReference type="PANTHER" id="PTHR36565:SF1">
    <property type="entry name" value="UPF0332 PROTEIN TM_1000"/>
    <property type="match status" value="1"/>
</dbReference>
<dbReference type="PANTHER" id="PTHR36565">
    <property type="entry name" value="UPF0332 PROTEIN TM_1000"/>
    <property type="match status" value="1"/>
</dbReference>
<evidence type="ECO:0000256" key="1">
    <source>
        <dbReference type="ARBA" id="ARBA00038248"/>
    </source>
</evidence>
<name>A0A9D1UC17_9FIRM</name>
<dbReference type="InterPro" id="IPR007842">
    <property type="entry name" value="HEPN_dom"/>
</dbReference>
<dbReference type="EMBL" id="DXGH01000034">
    <property type="protein sequence ID" value="HIW81106.1"/>
    <property type="molecule type" value="Genomic_DNA"/>
</dbReference>
<reference evidence="3" key="2">
    <citation type="submission" date="2021-04" db="EMBL/GenBank/DDBJ databases">
        <authorList>
            <person name="Gilroy R."/>
        </authorList>
    </citation>
    <scope>NUCLEOTIDE SEQUENCE</scope>
    <source>
        <strain evidence="3">CHK195-6426</strain>
    </source>
</reference>
<accession>A0A9D1UC17</accession>
<dbReference type="RefSeq" id="WP_318704362.1">
    <property type="nucleotide sequence ID" value="NZ_CALWMU010000039.1"/>
</dbReference>
<dbReference type="AlphaFoldDB" id="A0A9D1UC17"/>
<evidence type="ECO:0000259" key="2">
    <source>
        <dbReference type="Pfam" id="PF05168"/>
    </source>
</evidence>
<gene>
    <name evidence="3" type="ORF">H9742_06170</name>
</gene>
<protein>
    <submittedName>
        <fullName evidence="3">HEPN domain-containing protein</fullName>
    </submittedName>
</protein>
<comment type="similarity">
    <text evidence="1">Belongs to the UPF0332 family.</text>
</comment>
<sequence length="145" mass="16945">MQLDIQTLCRYRLERSREDLQAARVNHDAGLFKASINRSYYAIFHGIRAVNILDGFDASKHSSVIAHFNQYFVHTGEFDRDIYKIIDGAYRIREKCDYSDFFLASKEDSAIQLSHAETFVKTVEEYIQKKGNMAENDPVDRKRRN</sequence>
<organism evidence="3 4">
    <name type="scientific">Candidatus Acetatifactor stercoripullorum</name>
    <dbReference type="NCBI Taxonomy" id="2838414"/>
    <lineage>
        <taxon>Bacteria</taxon>
        <taxon>Bacillati</taxon>
        <taxon>Bacillota</taxon>
        <taxon>Clostridia</taxon>
        <taxon>Lachnospirales</taxon>
        <taxon>Lachnospiraceae</taxon>
        <taxon>Acetatifactor</taxon>
    </lineage>
</organism>
<reference evidence="3" key="1">
    <citation type="journal article" date="2021" name="PeerJ">
        <title>Extensive microbial diversity within the chicken gut microbiome revealed by metagenomics and culture.</title>
        <authorList>
            <person name="Gilroy R."/>
            <person name="Ravi A."/>
            <person name="Getino M."/>
            <person name="Pursley I."/>
            <person name="Horton D.L."/>
            <person name="Alikhan N.F."/>
            <person name="Baker D."/>
            <person name="Gharbi K."/>
            <person name="Hall N."/>
            <person name="Watson M."/>
            <person name="Adriaenssens E.M."/>
            <person name="Foster-Nyarko E."/>
            <person name="Jarju S."/>
            <person name="Secka A."/>
            <person name="Antonio M."/>
            <person name="Oren A."/>
            <person name="Chaudhuri R.R."/>
            <person name="La Ragione R."/>
            <person name="Hildebrand F."/>
            <person name="Pallen M.J."/>
        </authorList>
    </citation>
    <scope>NUCLEOTIDE SEQUENCE</scope>
    <source>
        <strain evidence="3">CHK195-6426</strain>
    </source>
</reference>